<keyword evidence="17" id="KW-0961">Cell wall biogenesis/degradation</keyword>
<evidence type="ECO:0000256" key="4">
    <source>
        <dbReference type="ARBA" id="ARBA00008773"/>
    </source>
</evidence>
<comment type="catalytic activity">
    <reaction evidence="1">
        <text>Hydrolysis of (1-&gt;3)-beta-D-glucosidic linkages in (1-&gt;3)-beta-D-glucans.</text>
        <dbReference type="EC" id="3.2.1.39"/>
    </reaction>
</comment>
<dbReference type="PANTHER" id="PTHR16631">
    <property type="entry name" value="GLUCAN 1,3-BETA-GLUCOSIDASE"/>
    <property type="match status" value="1"/>
</dbReference>
<dbReference type="Gene3D" id="3.20.20.80">
    <property type="entry name" value="Glycosidases"/>
    <property type="match status" value="1"/>
</dbReference>
<feature type="chain" id="PRO_5046255571" description="Probable glucan endo-1,3-beta-glucosidase eglC" evidence="24">
    <location>
        <begin position="20"/>
        <end position="469"/>
    </location>
</feature>
<evidence type="ECO:0000256" key="11">
    <source>
        <dbReference type="ARBA" id="ARBA00022729"/>
    </source>
</evidence>
<feature type="signal peptide" evidence="24">
    <location>
        <begin position="1"/>
        <end position="19"/>
    </location>
</feature>
<comment type="function">
    <text evidence="19">Glucanases play a role in cell expansion during growth, in cell-cell fusion during mating, and in spore release during sporulation. This enzyme may be involved in beta-glucan degradation and also function biosynthetically as a transglycosylase.</text>
</comment>
<keyword evidence="8" id="KW-0134">Cell wall</keyword>
<keyword evidence="26" id="KW-1185">Reference proteome</keyword>
<evidence type="ECO:0000256" key="3">
    <source>
        <dbReference type="ARBA" id="ARBA00004609"/>
    </source>
</evidence>
<comment type="caution">
    <text evidence="25">The sequence shown here is derived from an EMBL/GenBank/DDBJ whole genome shotgun (WGS) entry which is preliminary data.</text>
</comment>
<feature type="region of interest" description="Disordered" evidence="23">
    <location>
        <begin position="316"/>
        <end position="449"/>
    </location>
</feature>
<keyword evidence="12" id="KW-0378">Hydrolase</keyword>
<dbReference type="PANTHER" id="PTHR16631:SF13">
    <property type="entry name" value="GLUCAN ENDO-1,3-BETA-GLUCOSIDASE EGLC-RELATED"/>
    <property type="match status" value="1"/>
</dbReference>
<dbReference type="Proteomes" id="UP001642502">
    <property type="component" value="Unassembled WGS sequence"/>
</dbReference>
<dbReference type="InterPro" id="IPR050732">
    <property type="entry name" value="Beta-glucan_modifiers"/>
</dbReference>
<evidence type="ECO:0000256" key="5">
    <source>
        <dbReference type="ARBA" id="ARBA00012780"/>
    </source>
</evidence>
<dbReference type="SUPFAM" id="SSF51445">
    <property type="entry name" value="(Trans)glycosidases"/>
    <property type="match status" value="1"/>
</dbReference>
<dbReference type="InterPro" id="IPR017853">
    <property type="entry name" value="GH"/>
</dbReference>
<evidence type="ECO:0000256" key="23">
    <source>
        <dbReference type="SAM" id="MobiDB-lite"/>
    </source>
</evidence>
<evidence type="ECO:0000313" key="26">
    <source>
        <dbReference type="Proteomes" id="UP001642502"/>
    </source>
</evidence>
<evidence type="ECO:0000256" key="8">
    <source>
        <dbReference type="ARBA" id="ARBA00022512"/>
    </source>
</evidence>
<dbReference type="InterPro" id="IPR000490">
    <property type="entry name" value="Glyco_hydro_17"/>
</dbReference>
<keyword evidence="18" id="KW-0624">Polysaccharide degradation</keyword>
<evidence type="ECO:0000256" key="15">
    <source>
        <dbReference type="ARBA" id="ARBA00023277"/>
    </source>
</evidence>
<evidence type="ECO:0000256" key="18">
    <source>
        <dbReference type="ARBA" id="ARBA00023326"/>
    </source>
</evidence>
<evidence type="ECO:0000256" key="1">
    <source>
        <dbReference type="ARBA" id="ARBA00000382"/>
    </source>
</evidence>
<gene>
    <name evidence="25" type="ORF">SEPCBS119000_000594</name>
</gene>
<name>A0ABP0D965_9PEZI</name>
<evidence type="ECO:0000256" key="12">
    <source>
        <dbReference type="ARBA" id="ARBA00022801"/>
    </source>
</evidence>
<feature type="compositionally biased region" description="Pro residues" evidence="23">
    <location>
        <begin position="323"/>
        <end position="336"/>
    </location>
</feature>
<proteinExistence type="inferred from homology"/>
<feature type="compositionally biased region" description="Low complexity" evidence="23">
    <location>
        <begin position="342"/>
        <end position="449"/>
    </location>
</feature>
<comment type="similarity">
    <text evidence="4 22">Belongs to the glycosyl hydrolase 17 family.</text>
</comment>
<protein>
    <recommendedName>
        <fullName evidence="6">Probable glucan endo-1,3-beta-glucosidase eglC</fullName>
        <ecNumber evidence="5">3.2.1.39</ecNumber>
    </recommendedName>
    <alternativeName>
        <fullName evidence="20">Endo-1,3-beta-glucanase eglC</fullName>
    </alternativeName>
    <alternativeName>
        <fullName evidence="21">Laminarinase eglC</fullName>
    </alternativeName>
</protein>
<evidence type="ECO:0000256" key="10">
    <source>
        <dbReference type="ARBA" id="ARBA00022622"/>
    </source>
</evidence>
<keyword evidence="15" id="KW-0119">Carbohydrate metabolism</keyword>
<evidence type="ECO:0000256" key="14">
    <source>
        <dbReference type="ARBA" id="ARBA00023180"/>
    </source>
</evidence>
<evidence type="ECO:0000256" key="20">
    <source>
        <dbReference type="ARBA" id="ARBA00032134"/>
    </source>
</evidence>
<keyword evidence="9" id="KW-0964">Secreted</keyword>
<evidence type="ECO:0000256" key="16">
    <source>
        <dbReference type="ARBA" id="ARBA00023288"/>
    </source>
</evidence>
<evidence type="ECO:0000256" key="7">
    <source>
        <dbReference type="ARBA" id="ARBA00022475"/>
    </source>
</evidence>
<evidence type="ECO:0000256" key="17">
    <source>
        <dbReference type="ARBA" id="ARBA00023316"/>
    </source>
</evidence>
<keyword evidence="14" id="KW-0325">Glycoprotein</keyword>
<keyword evidence="10" id="KW-0336">GPI-anchor</keyword>
<evidence type="ECO:0000256" key="21">
    <source>
        <dbReference type="ARBA" id="ARBA00032906"/>
    </source>
</evidence>
<dbReference type="Pfam" id="PF00332">
    <property type="entry name" value="Glyco_hydro_17"/>
    <property type="match status" value="1"/>
</dbReference>
<evidence type="ECO:0000256" key="13">
    <source>
        <dbReference type="ARBA" id="ARBA00023136"/>
    </source>
</evidence>
<keyword evidence="11 24" id="KW-0732">Signal</keyword>
<evidence type="ECO:0000256" key="19">
    <source>
        <dbReference type="ARBA" id="ARBA00025152"/>
    </source>
</evidence>
<comment type="subcellular location">
    <subcellularLocation>
        <location evidence="3">Cell membrane</location>
        <topology evidence="3">Lipid-anchor</topology>
        <topology evidence="3">GPI-anchor</topology>
    </subcellularLocation>
    <subcellularLocation>
        <location evidence="2">Secreted</location>
        <location evidence="2">Cell wall</location>
    </subcellularLocation>
</comment>
<dbReference type="EMBL" id="CAWUON010000004">
    <property type="protein sequence ID" value="CAK7263657.1"/>
    <property type="molecule type" value="Genomic_DNA"/>
</dbReference>
<evidence type="ECO:0000256" key="24">
    <source>
        <dbReference type="SAM" id="SignalP"/>
    </source>
</evidence>
<reference evidence="25 26" key="1">
    <citation type="submission" date="2024-01" db="EMBL/GenBank/DDBJ databases">
        <authorList>
            <person name="Allen C."/>
            <person name="Tagirdzhanova G."/>
        </authorList>
    </citation>
    <scope>NUCLEOTIDE SEQUENCE [LARGE SCALE GENOMIC DNA]</scope>
    <source>
        <strain evidence="25 26">CBS 119000</strain>
    </source>
</reference>
<sequence length="469" mass="46401">MRSVASLAAFAAALPSALAAYQGFNYGSTFTDGSPKAQSDFEADFKTAASLDGTGGAFTSARLYTMVQGGTANDVISAVPAAISTKTSLLLGLWASGGDGGFANELAALKAAISTYGDSLGPLVAGISVGSEDLYRVSPTGILNKSGYGATPDVLVNYISQVRAAIANTPLSGAPVGHVDTWTAWVNGSNDAVIDAVDFLGVDAYPYFQSTEPNGIDQGAALLNTATDNTAGVAKGKPVWVTETGWPVSGDTSNLAVPSPENAKTFWDEAGCPRFGNVNIWWFTLQDADPTTPNPSFGIIGSTLTTTPIYDLSCASVSKPKSSAPPPPPPSTPTPSPVQHKPSSTTTPEASTSTVVTTSSSSSSSSTTPSSSPAPSSTGGAVGVASSSTAAQTTMTTTTVSSSAASSSVASSSAPASNGTTTATGGASATGSSSPSSTTGATVPASGASVLSGQMGAGIVAILAAIMLL</sequence>
<dbReference type="EC" id="3.2.1.39" evidence="5"/>
<evidence type="ECO:0000313" key="25">
    <source>
        <dbReference type="EMBL" id="CAK7263657.1"/>
    </source>
</evidence>
<keyword evidence="16" id="KW-0449">Lipoprotein</keyword>
<accession>A0ABP0D965</accession>
<keyword evidence="13" id="KW-0472">Membrane</keyword>
<evidence type="ECO:0000256" key="22">
    <source>
        <dbReference type="RuleBase" id="RU004335"/>
    </source>
</evidence>
<evidence type="ECO:0000256" key="9">
    <source>
        <dbReference type="ARBA" id="ARBA00022525"/>
    </source>
</evidence>
<evidence type="ECO:0000256" key="6">
    <source>
        <dbReference type="ARBA" id="ARBA00019762"/>
    </source>
</evidence>
<organism evidence="25 26">
    <name type="scientific">Sporothrix epigloea</name>
    <dbReference type="NCBI Taxonomy" id="1892477"/>
    <lineage>
        <taxon>Eukaryota</taxon>
        <taxon>Fungi</taxon>
        <taxon>Dikarya</taxon>
        <taxon>Ascomycota</taxon>
        <taxon>Pezizomycotina</taxon>
        <taxon>Sordariomycetes</taxon>
        <taxon>Sordariomycetidae</taxon>
        <taxon>Ophiostomatales</taxon>
        <taxon>Ophiostomataceae</taxon>
        <taxon>Sporothrix</taxon>
    </lineage>
</organism>
<keyword evidence="7" id="KW-1003">Cell membrane</keyword>
<evidence type="ECO:0000256" key="2">
    <source>
        <dbReference type="ARBA" id="ARBA00004191"/>
    </source>
</evidence>